<comment type="caution">
    <text evidence="2">The sequence shown here is derived from an EMBL/GenBank/DDBJ whole genome shotgun (WGS) entry which is preliminary data.</text>
</comment>
<keyword evidence="2" id="KW-0378">Hydrolase</keyword>
<dbReference type="GO" id="GO:0016787">
    <property type="term" value="F:hydrolase activity"/>
    <property type="evidence" value="ECO:0007669"/>
    <property type="project" value="UniProtKB-KW"/>
</dbReference>
<dbReference type="OrthoDB" id="9779853at2"/>
<dbReference type="InterPro" id="IPR000073">
    <property type="entry name" value="AB_hydrolase_1"/>
</dbReference>
<gene>
    <name evidence="2" type="ORF">EZ313_03390</name>
</gene>
<dbReference type="PANTHER" id="PTHR43798:SF33">
    <property type="entry name" value="HYDROLASE, PUTATIVE (AFU_ORTHOLOGUE AFUA_2G14860)-RELATED"/>
    <property type="match status" value="1"/>
</dbReference>
<dbReference type="PANTHER" id="PTHR43798">
    <property type="entry name" value="MONOACYLGLYCEROL LIPASE"/>
    <property type="match status" value="1"/>
</dbReference>
<dbReference type="Pfam" id="PF00561">
    <property type="entry name" value="Abhydrolase_1"/>
    <property type="match status" value="1"/>
</dbReference>
<name>A0A4Z0C2E9_9BURK</name>
<evidence type="ECO:0000313" key="3">
    <source>
        <dbReference type="Proteomes" id="UP000298180"/>
    </source>
</evidence>
<dbReference type="InterPro" id="IPR029058">
    <property type="entry name" value="AB_hydrolase_fold"/>
</dbReference>
<dbReference type="InterPro" id="IPR050266">
    <property type="entry name" value="AB_hydrolase_sf"/>
</dbReference>
<feature type="domain" description="AB hydrolase-1" evidence="1">
    <location>
        <begin position="23"/>
        <end position="252"/>
    </location>
</feature>
<dbReference type="GO" id="GO:0016020">
    <property type="term" value="C:membrane"/>
    <property type="evidence" value="ECO:0007669"/>
    <property type="project" value="TreeGrafter"/>
</dbReference>
<proteinExistence type="predicted"/>
<dbReference type="EMBL" id="SMLM01000001">
    <property type="protein sequence ID" value="TFZ05716.1"/>
    <property type="molecule type" value="Genomic_DNA"/>
</dbReference>
<dbReference type="Gene3D" id="3.40.50.1820">
    <property type="entry name" value="alpha/beta hydrolase"/>
    <property type="match status" value="1"/>
</dbReference>
<dbReference type="Proteomes" id="UP000298180">
    <property type="component" value="Unassembled WGS sequence"/>
</dbReference>
<keyword evidence="3" id="KW-1185">Reference proteome</keyword>
<dbReference type="RefSeq" id="WP_135261798.1">
    <property type="nucleotide sequence ID" value="NZ_SMLM01000001.1"/>
</dbReference>
<accession>A0A4Z0C2E9</accession>
<protein>
    <submittedName>
        <fullName evidence="2">Alpha/beta hydrolase</fullName>
    </submittedName>
</protein>
<evidence type="ECO:0000313" key="2">
    <source>
        <dbReference type="EMBL" id="TFZ05716.1"/>
    </source>
</evidence>
<sequence length="269" mass="29299">MQEQVFQLRGTSIFAIAQGAGIPLVCLHGISANAYVFEPVMTMLAPDFRAVSIDQRGHGRSGRPGSYRALDFAGDVADLIEHLDIGPAVVLGHALGARNAFFAANRFPQHVRGIVAVDFSPFIEPAVIDALATRVKSGDRAFADLCEVESYLAARYPKLPRDAIARRARHGYRVAADGSWRPFADGNAMALTVEGMREDFEDEVRRLRQPSLMVHGADSMMLSGSAWSKTKELRPDIEAVAIPGADHYVPETSPTELSAAVRGMLPKWE</sequence>
<dbReference type="SUPFAM" id="SSF53474">
    <property type="entry name" value="alpha/beta-Hydrolases"/>
    <property type="match status" value="1"/>
</dbReference>
<dbReference type="AlphaFoldDB" id="A0A4Z0C2E9"/>
<evidence type="ECO:0000259" key="1">
    <source>
        <dbReference type="Pfam" id="PF00561"/>
    </source>
</evidence>
<reference evidence="2 3" key="1">
    <citation type="submission" date="2019-03" db="EMBL/GenBank/DDBJ databases">
        <title>Ramlibacter henchirensis DSM 14656, whole genome shotgun sequence.</title>
        <authorList>
            <person name="Zhang X."/>
            <person name="Feng G."/>
            <person name="Zhu H."/>
        </authorList>
    </citation>
    <scope>NUCLEOTIDE SEQUENCE [LARGE SCALE GENOMIC DNA]</scope>
    <source>
        <strain evidence="2 3">DSM 14656</strain>
    </source>
</reference>
<organism evidence="2 3">
    <name type="scientific">Ramlibacter henchirensis</name>
    <dbReference type="NCBI Taxonomy" id="204072"/>
    <lineage>
        <taxon>Bacteria</taxon>
        <taxon>Pseudomonadati</taxon>
        <taxon>Pseudomonadota</taxon>
        <taxon>Betaproteobacteria</taxon>
        <taxon>Burkholderiales</taxon>
        <taxon>Comamonadaceae</taxon>
        <taxon>Ramlibacter</taxon>
    </lineage>
</organism>